<proteinExistence type="predicted"/>
<accession>A0A6J3MDX6</accession>
<evidence type="ECO:0000313" key="3">
    <source>
        <dbReference type="RefSeq" id="XP_033462845.1"/>
    </source>
</evidence>
<sequence length="272" mass="30827">MLFKESIPSKFVPGSATQFVPGRTGNNNNNNSTEDSILQPPAEIITFWTRLVENPETLTDEDRLKALSRHPLPETNALCEEKCGLTLDALIDKAIDSPEALSQQECQILRSGYSFRDTKGRWDAPSNIIRWPRDLKLLRLGAMANALTPRDRVAESRAVKRVEAINEAVFQARGKLDASFDVMNIRNANKLPWVEGILERVKDAGKVEWGFVAFRTDFGDEKAWKRFTEQIEDAVNTAVWLAKMPERLQGKWKIVWVEEESLKGANVEKLCE</sequence>
<reference evidence="3" key="1">
    <citation type="submission" date="2020-01" db="EMBL/GenBank/DDBJ databases">
        <authorList>
            <consortium name="DOE Joint Genome Institute"/>
            <person name="Haridas S."/>
            <person name="Albert R."/>
            <person name="Binder M."/>
            <person name="Bloem J."/>
            <person name="Labutti K."/>
            <person name="Salamov A."/>
            <person name="Andreopoulos B."/>
            <person name="Baker S.E."/>
            <person name="Barry K."/>
            <person name="Bills G."/>
            <person name="Bluhm B.H."/>
            <person name="Cannon C."/>
            <person name="Castanera R."/>
            <person name="Culley D.E."/>
            <person name="Daum C."/>
            <person name="Ezra D."/>
            <person name="Gonzalez J.B."/>
            <person name="Henrissat B."/>
            <person name="Kuo A."/>
            <person name="Liang C."/>
            <person name="Lipzen A."/>
            <person name="Lutzoni F."/>
            <person name="Magnuson J."/>
            <person name="Mondo S."/>
            <person name="Nolan M."/>
            <person name="Ohm R."/>
            <person name="Pangilinan J."/>
            <person name="Park H.-J."/>
            <person name="Ramirez L."/>
            <person name="Alfaro M."/>
            <person name="Sun H."/>
            <person name="Tritt A."/>
            <person name="Yoshinaga Y."/>
            <person name="Zwiers L.-H."/>
            <person name="Turgeon B.G."/>
            <person name="Goodwin S.B."/>
            <person name="Spatafora J.W."/>
            <person name="Crous P.W."/>
            <person name="Grigoriev I.V."/>
        </authorList>
    </citation>
    <scope>NUCLEOTIDE SEQUENCE</scope>
    <source>
        <strain evidence="3">CBS 342.82</strain>
    </source>
</reference>
<gene>
    <name evidence="3" type="ORF">K489DRAFT_376195</name>
</gene>
<organism evidence="3">
    <name type="scientific">Dissoconium aciculare CBS 342.82</name>
    <dbReference type="NCBI Taxonomy" id="1314786"/>
    <lineage>
        <taxon>Eukaryota</taxon>
        <taxon>Fungi</taxon>
        <taxon>Dikarya</taxon>
        <taxon>Ascomycota</taxon>
        <taxon>Pezizomycotina</taxon>
        <taxon>Dothideomycetes</taxon>
        <taxon>Dothideomycetidae</taxon>
        <taxon>Mycosphaerellales</taxon>
        <taxon>Dissoconiaceae</taxon>
        <taxon>Dissoconium</taxon>
    </lineage>
</organism>
<evidence type="ECO:0000313" key="2">
    <source>
        <dbReference type="Proteomes" id="UP000504637"/>
    </source>
</evidence>
<dbReference type="RefSeq" id="XP_033462845.1">
    <property type="nucleotide sequence ID" value="XM_033603866.1"/>
</dbReference>
<reference evidence="3" key="2">
    <citation type="submission" date="2020-04" db="EMBL/GenBank/DDBJ databases">
        <authorList>
            <consortium name="NCBI Genome Project"/>
        </authorList>
    </citation>
    <scope>NUCLEOTIDE SEQUENCE</scope>
    <source>
        <strain evidence="3">CBS 342.82</strain>
    </source>
</reference>
<name>A0A6J3MDX6_9PEZI</name>
<protein>
    <submittedName>
        <fullName evidence="3">Uncharacterized protein</fullName>
    </submittedName>
</protein>
<keyword evidence="2" id="KW-1185">Reference proteome</keyword>
<evidence type="ECO:0000256" key="1">
    <source>
        <dbReference type="SAM" id="MobiDB-lite"/>
    </source>
</evidence>
<reference evidence="3" key="3">
    <citation type="submission" date="2025-08" db="UniProtKB">
        <authorList>
            <consortium name="RefSeq"/>
        </authorList>
    </citation>
    <scope>IDENTIFICATION</scope>
    <source>
        <strain evidence="3">CBS 342.82</strain>
    </source>
</reference>
<dbReference type="OrthoDB" id="4424523at2759"/>
<feature type="region of interest" description="Disordered" evidence="1">
    <location>
        <begin position="14"/>
        <end position="36"/>
    </location>
</feature>
<dbReference type="GeneID" id="54361666"/>
<dbReference type="AlphaFoldDB" id="A0A6J3MDX6"/>
<dbReference type="Proteomes" id="UP000504637">
    <property type="component" value="Unplaced"/>
</dbReference>